<dbReference type="InterPro" id="IPR013087">
    <property type="entry name" value="Znf_C2H2_type"/>
</dbReference>
<keyword evidence="1" id="KW-0862">Zinc</keyword>
<gene>
    <name evidence="3" type="ORF">K491DRAFT_614138</name>
</gene>
<evidence type="ECO:0000256" key="1">
    <source>
        <dbReference type="PROSITE-ProRule" id="PRU00042"/>
    </source>
</evidence>
<dbReference type="Gene3D" id="3.30.160.60">
    <property type="entry name" value="Classic Zinc Finger"/>
    <property type="match status" value="1"/>
</dbReference>
<dbReference type="PROSITE" id="PS50157">
    <property type="entry name" value="ZINC_FINGER_C2H2_2"/>
    <property type="match status" value="1"/>
</dbReference>
<feature type="domain" description="C2H2-type" evidence="2">
    <location>
        <begin position="18"/>
        <end position="52"/>
    </location>
</feature>
<dbReference type="Pfam" id="PF00096">
    <property type="entry name" value="zf-C2H2"/>
    <property type="match status" value="1"/>
</dbReference>
<keyword evidence="1" id="KW-0479">Metal-binding</keyword>
<organism evidence="3 4">
    <name type="scientific">Lophiostoma macrostomum CBS 122681</name>
    <dbReference type="NCBI Taxonomy" id="1314788"/>
    <lineage>
        <taxon>Eukaryota</taxon>
        <taxon>Fungi</taxon>
        <taxon>Dikarya</taxon>
        <taxon>Ascomycota</taxon>
        <taxon>Pezizomycotina</taxon>
        <taxon>Dothideomycetes</taxon>
        <taxon>Pleosporomycetidae</taxon>
        <taxon>Pleosporales</taxon>
        <taxon>Lophiostomataceae</taxon>
        <taxon>Lophiostoma</taxon>
    </lineage>
</organism>
<accession>A0A6A6SJG2</accession>
<dbReference type="AlphaFoldDB" id="A0A6A6SJG2"/>
<evidence type="ECO:0000313" key="3">
    <source>
        <dbReference type="EMBL" id="KAF2647720.1"/>
    </source>
</evidence>
<evidence type="ECO:0000313" key="4">
    <source>
        <dbReference type="Proteomes" id="UP000799324"/>
    </source>
</evidence>
<dbReference type="SUPFAM" id="SSF57667">
    <property type="entry name" value="beta-beta-alpha zinc fingers"/>
    <property type="match status" value="1"/>
</dbReference>
<dbReference type="Proteomes" id="UP000799324">
    <property type="component" value="Unassembled WGS sequence"/>
</dbReference>
<dbReference type="GO" id="GO:0008270">
    <property type="term" value="F:zinc ion binding"/>
    <property type="evidence" value="ECO:0007669"/>
    <property type="project" value="UniProtKB-KW"/>
</dbReference>
<dbReference type="InterPro" id="IPR036236">
    <property type="entry name" value="Znf_C2H2_sf"/>
</dbReference>
<evidence type="ECO:0000259" key="2">
    <source>
        <dbReference type="PROSITE" id="PS50157"/>
    </source>
</evidence>
<dbReference type="EMBL" id="MU004589">
    <property type="protein sequence ID" value="KAF2647720.1"/>
    <property type="molecule type" value="Genomic_DNA"/>
</dbReference>
<sequence length="119" mass="14021">MGKWIHLKDDEASRGDRQACPVVDDHGVRCVKYFRRPEHLKRHIFTHGGSKRVYCRVCNKAFGRIDNRNAHYWTHISLPGQGRCKNPKYALEEVEDMVKDPRVIKWLRNKWKVVTGPEP</sequence>
<dbReference type="OrthoDB" id="10018191at2759"/>
<reference evidence="3" key="1">
    <citation type="journal article" date="2020" name="Stud. Mycol.">
        <title>101 Dothideomycetes genomes: a test case for predicting lifestyles and emergence of pathogens.</title>
        <authorList>
            <person name="Haridas S."/>
            <person name="Albert R."/>
            <person name="Binder M."/>
            <person name="Bloem J."/>
            <person name="Labutti K."/>
            <person name="Salamov A."/>
            <person name="Andreopoulos B."/>
            <person name="Baker S."/>
            <person name="Barry K."/>
            <person name="Bills G."/>
            <person name="Bluhm B."/>
            <person name="Cannon C."/>
            <person name="Castanera R."/>
            <person name="Culley D."/>
            <person name="Daum C."/>
            <person name="Ezra D."/>
            <person name="Gonzalez J."/>
            <person name="Henrissat B."/>
            <person name="Kuo A."/>
            <person name="Liang C."/>
            <person name="Lipzen A."/>
            <person name="Lutzoni F."/>
            <person name="Magnuson J."/>
            <person name="Mondo S."/>
            <person name="Nolan M."/>
            <person name="Ohm R."/>
            <person name="Pangilinan J."/>
            <person name="Park H.-J."/>
            <person name="Ramirez L."/>
            <person name="Alfaro M."/>
            <person name="Sun H."/>
            <person name="Tritt A."/>
            <person name="Yoshinaga Y."/>
            <person name="Zwiers L.-H."/>
            <person name="Turgeon B."/>
            <person name="Goodwin S."/>
            <person name="Spatafora J."/>
            <person name="Crous P."/>
            <person name="Grigoriev I."/>
        </authorList>
    </citation>
    <scope>NUCLEOTIDE SEQUENCE</scope>
    <source>
        <strain evidence="3">CBS 122681</strain>
    </source>
</reference>
<dbReference type="PROSITE" id="PS00028">
    <property type="entry name" value="ZINC_FINGER_C2H2_1"/>
    <property type="match status" value="1"/>
</dbReference>
<protein>
    <recommendedName>
        <fullName evidence="2">C2H2-type domain-containing protein</fullName>
    </recommendedName>
</protein>
<name>A0A6A6SJG2_9PLEO</name>
<keyword evidence="1" id="KW-0863">Zinc-finger</keyword>
<keyword evidence="4" id="KW-1185">Reference proteome</keyword>
<proteinExistence type="predicted"/>